<sequence>MDGFNDAQPPPSYLEVQWLADLFVLLMGVGWLVNYVLMVWYPYTERTYSMAIIPLCCNLGWELAYTLVYPSAHLVEYSVFVAGVTLNLGIMVLATRGAPNEWRHSPLVANNVPFLFLGTTAVCFTGHVALAIQIGPGLAYSWGAVICQLGLSMGGLCQLLQRNSTRGTSGAMWWSRFLGSCCTVVFAGLRCKYWPEAFGWLWSPLVGWSLATFLLVDITYGFCYLSIRREEVRKRM</sequence>
<evidence type="ECO:0000256" key="1">
    <source>
        <dbReference type="ARBA" id="ARBA00004141"/>
    </source>
</evidence>
<evidence type="ECO:0000256" key="6">
    <source>
        <dbReference type="ARBA" id="ARBA00023136"/>
    </source>
</evidence>
<comment type="similarity">
    <text evidence="3">Belongs to the paxB family.</text>
</comment>
<dbReference type="Proteomes" id="UP001446871">
    <property type="component" value="Unassembled WGS sequence"/>
</dbReference>
<dbReference type="EMBL" id="JAQQWM010000009">
    <property type="protein sequence ID" value="KAK8047959.1"/>
    <property type="molecule type" value="Genomic_DNA"/>
</dbReference>
<protein>
    <recommendedName>
        <fullName evidence="10">IdtB</fullName>
    </recommendedName>
</protein>
<feature type="transmembrane region" description="Helical" evidence="7">
    <location>
        <begin position="201"/>
        <end position="227"/>
    </location>
</feature>
<dbReference type="InterPro" id="IPR039020">
    <property type="entry name" value="PaxB-like"/>
</dbReference>
<feature type="transmembrane region" description="Helical" evidence="7">
    <location>
        <begin position="114"/>
        <end position="134"/>
    </location>
</feature>
<feature type="transmembrane region" description="Helical" evidence="7">
    <location>
        <begin position="48"/>
        <end position="68"/>
    </location>
</feature>
<keyword evidence="6 7" id="KW-0472">Membrane</keyword>
<gene>
    <name evidence="8" type="ORF">PG996_016023</name>
</gene>
<dbReference type="PANTHER" id="PTHR42038:SF2">
    <property type="entry name" value="TERPENE CYCLASE AUSL"/>
    <property type="match status" value="1"/>
</dbReference>
<feature type="transmembrane region" description="Helical" evidence="7">
    <location>
        <begin position="171"/>
        <end position="189"/>
    </location>
</feature>
<dbReference type="Pfam" id="PF25129">
    <property type="entry name" value="Pyr4-TMTC"/>
    <property type="match status" value="1"/>
</dbReference>
<keyword evidence="9" id="KW-1185">Reference proteome</keyword>
<comment type="pathway">
    <text evidence="2">Secondary metabolite biosynthesis.</text>
</comment>
<proteinExistence type="inferred from homology"/>
<comment type="subcellular location">
    <subcellularLocation>
        <location evidence="1">Membrane</location>
        <topology evidence="1">Multi-pass membrane protein</topology>
    </subcellularLocation>
</comment>
<evidence type="ECO:0008006" key="10">
    <source>
        <dbReference type="Google" id="ProtNLM"/>
    </source>
</evidence>
<evidence type="ECO:0000256" key="5">
    <source>
        <dbReference type="ARBA" id="ARBA00022989"/>
    </source>
</evidence>
<reference evidence="8 9" key="1">
    <citation type="submission" date="2023-01" db="EMBL/GenBank/DDBJ databases">
        <title>Analysis of 21 Apiospora genomes using comparative genomics revels a genus with tremendous synthesis potential of carbohydrate active enzymes and secondary metabolites.</title>
        <authorList>
            <person name="Sorensen T."/>
        </authorList>
    </citation>
    <scope>NUCLEOTIDE SEQUENCE [LARGE SCALE GENOMIC DNA]</scope>
    <source>
        <strain evidence="8 9">CBS 83171</strain>
    </source>
</reference>
<organism evidence="8 9">
    <name type="scientific">Apiospora saccharicola</name>
    <dbReference type="NCBI Taxonomy" id="335842"/>
    <lineage>
        <taxon>Eukaryota</taxon>
        <taxon>Fungi</taxon>
        <taxon>Dikarya</taxon>
        <taxon>Ascomycota</taxon>
        <taxon>Pezizomycotina</taxon>
        <taxon>Sordariomycetes</taxon>
        <taxon>Xylariomycetidae</taxon>
        <taxon>Amphisphaeriales</taxon>
        <taxon>Apiosporaceae</taxon>
        <taxon>Apiospora</taxon>
    </lineage>
</organism>
<evidence type="ECO:0000256" key="7">
    <source>
        <dbReference type="SAM" id="Phobius"/>
    </source>
</evidence>
<comment type="caution">
    <text evidence="8">The sequence shown here is derived from an EMBL/GenBank/DDBJ whole genome shotgun (WGS) entry which is preliminary data.</text>
</comment>
<evidence type="ECO:0000256" key="3">
    <source>
        <dbReference type="ARBA" id="ARBA00006757"/>
    </source>
</evidence>
<feature type="transmembrane region" description="Helical" evidence="7">
    <location>
        <begin position="20"/>
        <end position="41"/>
    </location>
</feature>
<keyword evidence="4 7" id="KW-0812">Transmembrane</keyword>
<feature type="transmembrane region" description="Helical" evidence="7">
    <location>
        <begin position="74"/>
        <end position="94"/>
    </location>
</feature>
<accession>A0ABR1TQF1</accession>
<keyword evidence="5 7" id="KW-1133">Transmembrane helix</keyword>
<name>A0ABR1TQF1_9PEZI</name>
<feature type="transmembrane region" description="Helical" evidence="7">
    <location>
        <begin position="140"/>
        <end position="159"/>
    </location>
</feature>
<evidence type="ECO:0000313" key="8">
    <source>
        <dbReference type="EMBL" id="KAK8047959.1"/>
    </source>
</evidence>
<evidence type="ECO:0000313" key="9">
    <source>
        <dbReference type="Proteomes" id="UP001446871"/>
    </source>
</evidence>
<evidence type="ECO:0000256" key="4">
    <source>
        <dbReference type="ARBA" id="ARBA00022692"/>
    </source>
</evidence>
<evidence type="ECO:0000256" key="2">
    <source>
        <dbReference type="ARBA" id="ARBA00005179"/>
    </source>
</evidence>
<dbReference type="PANTHER" id="PTHR42038">
    <property type="match status" value="1"/>
</dbReference>